<evidence type="ECO:0000256" key="1">
    <source>
        <dbReference type="SAM" id="SignalP"/>
    </source>
</evidence>
<evidence type="ECO:0000313" key="3">
    <source>
        <dbReference type="Proteomes" id="UP000053268"/>
    </source>
</evidence>
<name>A0A0N1PE99_PAPXU</name>
<proteinExistence type="predicted"/>
<feature type="chain" id="PRO_5005879698" evidence="1">
    <location>
        <begin position="23"/>
        <end position="112"/>
    </location>
</feature>
<keyword evidence="3" id="KW-1185">Reference proteome</keyword>
<accession>A0A0N1PE99</accession>
<evidence type="ECO:0000313" key="2">
    <source>
        <dbReference type="EMBL" id="KPJ03842.1"/>
    </source>
</evidence>
<reference evidence="2 3" key="1">
    <citation type="journal article" date="2015" name="Nat. Commun.">
        <title>Outbred genome sequencing and CRISPR/Cas9 gene editing in butterflies.</title>
        <authorList>
            <person name="Li X."/>
            <person name="Fan D."/>
            <person name="Zhang W."/>
            <person name="Liu G."/>
            <person name="Zhang L."/>
            <person name="Zhao L."/>
            <person name="Fang X."/>
            <person name="Chen L."/>
            <person name="Dong Y."/>
            <person name="Chen Y."/>
            <person name="Ding Y."/>
            <person name="Zhao R."/>
            <person name="Feng M."/>
            <person name="Zhu Y."/>
            <person name="Feng Y."/>
            <person name="Jiang X."/>
            <person name="Zhu D."/>
            <person name="Xiang H."/>
            <person name="Feng X."/>
            <person name="Li S."/>
            <person name="Wang J."/>
            <person name="Zhang G."/>
            <person name="Kronforst M.R."/>
            <person name="Wang W."/>
        </authorList>
    </citation>
    <scope>NUCLEOTIDE SEQUENCE [LARGE SCALE GENOMIC DNA]</scope>
    <source>
        <strain evidence="2">Ya'a_city_454_Px</strain>
        <tissue evidence="2">Whole body</tissue>
    </source>
</reference>
<dbReference type="AlphaFoldDB" id="A0A0N1PE99"/>
<keyword evidence="1" id="KW-0732">Signal</keyword>
<dbReference type="EMBL" id="KQ459072">
    <property type="protein sequence ID" value="KPJ03842.1"/>
    <property type="molecule type" value="Genomic_DNA"/>
</dbReference>
<organism evidence="2 3">
    <name type="scientific">Papilio xuthus</name>
    <name type="common">Asian swallowtail butterfly</name>
    <dbReference type="NCBI Taxonomy" id="66420"/>
    <lineage>
        <taxon>Eukaryota</taxon>
        <taxon>Metazoa</taxon>
        <taxon>Ecdysozoa</taxon>
        <taxon>Arthropoda</taxon>
        <taxon>Hexapoda</taxon>
        <taxon>Insecta</taxon>
        <taxon>Pterygota</taxon>
        <taxon>Neoptera</taxon>
        <taxon>Endopterygota</taxon>
        <taxon>Lepidoptera</taxon>
        <taxon>Glossata</taxon>
        <taxon>Ditrysia</taxon>
        <taxon>Papilionoidea</taxon>
        <taxon>Papilionidae</taxon>
        <taxon>Papilioninae</taxon>
        <taxon>Papilio</taxon>
    </lineage>
</organism>
<protein>
    <submittedName>
        <fullName evidence="2">Uncharacterized protein</fullName>
    </submittedName>
</protein>
<dbReference type="Proteomes" id="UP000053268">
    <property type="component" value="Unassembled WGS sequence"/>
</dbReference>
<feature type="signal peptide" evidence="1">
    <location>
        <begin position="1"/>
        <end position="22"/>
    </location>
</feature>
<gene>
    <name evidence="2" type="ORF">RR46_00986</name>
</gene>
<sequence length="112" mass="12823">MRTSPVWIFAMLLQLQTEGIKGAVPIEVVAQKVVPLKWARAPAIIPMIPDKEPIIPPSRRAGNTRTRRWCLKEVWEPNNITQTGRDTDKNCDHEGFPWKLSTCYRETGRLLS</sequence>